<name>A0A382U030_9ZZZZ</name>
<accession>A0A382U030</accession>
<gene>
    <name evidence="2" type="ORF">METZ01_LOCUS379955</name>
</gene>
<sequence>MLDGENLRTPLEWINIVDGHLMSLFISVLDLTILKAVEIVLVL</sequence>
<dbReference type="EMBL" id="UINC01140135">
    <property type="protein sequence ID" value="SVD27101.1"/>
    <property type="molecule type" value="Genomic_DNA"/>
</dbReference>
<reference evidence="2" key="1">
    <citation type="submission" date="2018-05" db="EMBL/GenBank/DDBJ databases">
        <authorList>
            <person name="Lanie J.A."/>
            <person name="Ng W.-L."/>
            <person name="Kazmierczak K.M."/>
            <person name="Andrzejewski T.M."/>
            <person name="Davidsen T.M."/>
            <person name="Wayne K.J."/>
            <person name="Tettelin H."/>
            <person name="Glass J.I."/>
            <person name="Rusch D."/>
            <person name="Podicherti R."/>
            <person name="Tsui H.-C.T."/>
            <person name="Winkler M.E."/>
        </authorList>
    </citation>
    <scope>NUCLEOTIDE SEQUENCE</scope>
</reference>
<organism evidence="2">
    <name type="scientific">marine metagenome</name>
    <dbReference type="NCBI Taxonomy" id="408172"/>
    <lineage>
        <taxon>unclassified sequences</taxon>
        <taxon>metagenomes</taxon>
        <taxon>ecological metagenomes</taxon>
    </lineage>
</organism>
<proteinExistence type="predicted"/>
<evidence type="ECO:0000313" key="2">
    <source>
        <dbReference type="EMBL" id="SVD27101.1"/>
    </source>
</evidence>
<protein>
    <submittedName>
        <fullName evidence="2">Uncharacterized protein</fullName>
    </submittedName>
</protein>
<dbReference type="AlphaFoldDB" id="A0A382U030"/>
<keyword evidence="1" id="KW-0812">Transmembrane</keyword>
<evidence type="ECO:0000256" key="1">
    <source>
        <dbReference type="SAM" id="Phobius"/>
    </source>
</evidence>
<keyword evidence="1" id="KW-1133">Transmembrane helix</keyword>
<feature type="transmembrane region" description="Helical" evidence="1">
    <location>
        <begin position="20"/>
        <end position="42"/>
    </location>
</feature>
<keyword evidence="1" id="KW-0472">Membrane</keyword>